<feature type="domain" description="GtrA/DPMS transmembrane" evidence="7">
    <location>
        <begin position="44"/>
        <end position="156"/>
    </location>
</feature>
<evidence type="ECO:0000313" key="8">
    <source>
        <dbReference type="EMBL" id="TDD39562.1"/>
    </source>
</evidence>
<dbReference type="GO" id="GO:0005886">
    <property type="term" value="C:plasma membrane"/>
    <property type="evidence" value="ECO:0007669"/>
    <property type="project" value="TreeGrafter"/>
</dbReference>
<feature type="transmembrane region" description="Helical" evidence="6">
    <location>
        <begin position="136"/>
        <end position="155"/>
    </location>
</feature>
<keyword evidence="3 6" id="KW-0812">Transmembrane</keyword>
<evidence type="ECO:0000256" key="4">
    <source>
        <dbReference type="ARBA" id="ARBA00022989"/>
    </source>
</evidence>
<dbReference type="EMBL" id="SMKW01000076">
    <property type="protein sequence ID" value="TDD39562.1"/>
    <property type="molecule type" value="Genomic_DNA"/>
</dbReference>
<keyword evidence="4 6" id="KW-1133">Transmembrane helix</keyword>
<organism evidence="8 9">
    <name type="scientific">Saccharopolyspora elongata</name>
    <dbReference type="NCBI Taxonomy" id="2530387"/>
    <lineage>
        <taxon>Bacteria</taxon>
        <taxon>Bacillati</taxon>
        <taxon>Actinomycetota</taxon>
        <taxon>Actinomycetes</taxon>
        <taxon>Pseudonocardiales</taxon>
        <taxon>Pseudonocardiaceae</taxon>
        <taxon>Saccharopolyspora</taxon>
    </lineage>
</organism>
<protein>
    <submittedName>
        <fullName evidence="8">GtrA family protein</fullName>
    </submittedName>
</protein>
<name>A0A4R4Y925_9PSEU</name>
<evidence type="ECO:0000256" key="1">
    <source>
        <dbReference type="ARBA" id="ARBA00004141"/>
    </source>
</evidence>
<comment type="subcellular location">
    <subcellularLocation>
        <location evidence="1">Membrane</location>
        <topology evidence="1">Multi-pass membrane protein</topology>
    </subcellularLocation>
</comment>
<dbReference type="Proteomes" id="UP000294947">
    <property type="component" value="Unassembled WGS sequence"/>
</dbReference>
<comment type="similarity">
    <text evidence="2">Belongs to the GtrA family.</text>
</comment>
<dbReference type="InterPro" id="IPR051401">
    <property type="entry name" value="GtrA_CellWall_Glycosyl"/>
</dbReference>
<sequence length="161" mass="17662">MRMDEQTTTTRTSTAERIGDLLTSWVDRLPARLRRVLPRELVGFLMLGGFTFLIDLGILAALRAWTALPLPVAVTVAYVAAFGLNFVLNRTVNFRSHAPVGGQVLRYAVVIACDYLLTMGVTTGVSALGVDFRLSRMAAGACVAAFTYTASRWWVFREKSG</sequence>
<evidence type="ECO:0000256" key="2">
    <source>
        <dbReference type="ARBA" id="ARBA00009399"/>
    </source>
</evidence>
<keyword evidence="9" id="KW-1185">Reference proteome</keyword>
<feature type="transmembrane region" description="Helical" evidence="6">
    <location>
        <begin position="41"/>
        <end position="62"/>
    </location>
</feature>
<dbReference type="PANTHER" id="PTHR38459">
    <property type="entry name" value="PROPHAGE BACTOPRENOL-LINKED GLUCOSE TRANSLOCASE HOMOLOG"/>
    <property type="match status" value="1"/>
</dbReference>
<feature type="transmembrane region" description="Helical" evidence="6">
    <location>
        <begin position="109"/>
        <end position="130"/>
    </location>
</feature>
<gene>
    <name evidence="8" type="ORF">E1288_36890</name>
</gene>
<evidence type="ECO:0000256" key="3">
    <source>
        <dbReference type="ARBA" id="ARBA00022692"/>
    </source>
</evidence>
<accession>A0A4R4Y925</accession>
<dbReference type="PANTHER" id="PTHR38459:SF1">
    <property type="entry name" value="PROPHAGE BACTOPRENOL-LINKED GLUCOSE TRANSLOCASE HOMOLOG"/>
    <property type="match status" value="1"/>
</dbReference>
<dbReference type="OrthoDB" id="3259601at2"/>
<keyword evidence="5 6" id="KW-0472">Membrane</keyword>
<evidence type="ECO:0000313" key="9">
    <source>
        <dbReference type="Proteomes" id="UP000294947"/>
    </source>
</evidence>
<comment type="caution">
    <text evidence="8">The sequence shown here is derived from an EMBL/GenBank/DDBJ whole genome shotgun (WGS) entry which is preliminary data.</text>
</comment>
<evidence type="ECO:0000256" key="6">
    <source>
        <dbReference type="SAM" id="Phobius"/>
    </source>
</evidence>
<feature type="transmembrane region" description="Helical" evidence="6">
    <location>
        <begin position="68"/>
        <end position="88"/>
    </location>
</feature>
<dbReference type="GO" id="GO:0000271">
    <property type="term" value="P:polysaccharide biosynthetic process"/>
    <property type="evidence" value="ECO:0007669"/>
    <property type="project" value="InterPro"/>
</dbReference>
<dbReference type="Pfam" id="PF04138">
    <property type="entry name" value="GtrA_DPMS_TM"/>
    <property type="match status" value="1"/>
</dbReference>
<dbReference type="AlphaFoldDB" id="A0A4R4Y925"/>
<evidence type="ECO:0000256" key="5">
    <source>
        <dbReference type="ARBA" id="ARBA00023136"/>
    </source>
</evidence>
<reference evidence="8 9" key="1">
    <citation type="submission" date="2019-03" db="EMBL/GenBank/DDBJ databases">
        <title>Draft genome sequences of novel Actinobacteria.</title>
        <authorList>
            <person name="Sahin N."/>
            <person name="Ay H."/>
            <person name="Saygin H."/>
        </authorList>
    </citation>
    <scope>NUCLEOTIDE SEQUENCE [LARGE SCALE GENOMIC DNA]</scope>
    <source>
        <strain evidence="8 9">7K502</strain>
    </source>
</reference>
<proteinExistence type="inferred from homology"/>
<dbReference type="InterPro" id="IPR007267">
    <property type="entry name" value="GtrA_DPMS_TM"/>
</dbReference>
<evidence type="ECO:0000259" key="7">
    <source>
        <dbReference type="Pfam" id="PF04138"/>
    </source>
</evidence>